<protein>
    <submittedName>
        <fullName evidence="2">Uncharacterized protein LOC104724322</fullName>
    </submittedName>
</protein>
<reference evidence="2" key="2">
    <citation type="submission" date="2025-08" db="UniProtKB">
        <authorList>
            <consortium name="RefSeq"/>
        </authorList>
    </citation>
    <scope>IDENTIFICATION</scope>
    <source>
        <tissue evidence="2">Leaf</tissue>
    </source>
</reference>
<accession>A0ABM1QPV9</accession>
<evidence type="ECO:0000313" key="1">
    <source>
        <dbReference type="Proteomes" id="UP000694864"/>
    </source>
</evidence>
<name>A0ABM1QPV9_CAMSA</name>
<proteinExistence type="predicted"/>
<organism evidence="1 2">
    <name type="scientific">Camelina sativa</name>
    <name type="common">False flax</name>
    <name type="synonym">Myagrum sativum</name>
    <dbReference type="NCBI Taxonomy" id="90675"/>
    <lineage>
        <taxon>Eukaryota</taxon>
        <taxon>Viridiplantae</taxon>
        <taxon>Streptophyta</taxon>
        <taxon>Embryophyta</taxon>
        <taxon>Tracheophyta</taxon>
        <taxon>Spermatophyta</taxon>
        <taxon>Magnoliopsida</taxon>
        <taxon>eudicotyledons</taxon>
        <taxon>Gunneridae</taxon>
        <taxon>Pentapetalae</taxon>
        <taxon>rosids</taxon>
        <taxon>malvids</taxon>
        <taxon>Brassicales</taxon>
        <taxon>Brassicaceae</taxon>
        <taxon>Camelineae</taxon>
        <taxon>Camelina</taxon>
    </lineage>
</organism>
<dbReference type="RefSeq" id="XP_019088797.1">
    <property type="nucleotide sequence ID" value="XM_019233252.1"/>
</dbReference>
<sequence>MYSNGIVFKVFNLARSLSLSEIWLRKKSKIRIMYNNRKPMEKKKKEGMASNNQDMSFKNIMKDVKFFASKEAEATFECSVSTDEETERERREARCWTRIGFLGDLEDSLGV</sequence>
<reference evidence="1" key="1">
    <citation type="journal article" date="2014" name="Nat. Commun.">
        <title>The emerging biofuel crop Camelina sativa retains a highly undifferentiated hexaploid genome structure.</title>
        <authorList>
            <person name="Kagale S."/>
            <person name="Koh C."/>
            <person name="Nixon J."/>
            <person name="Bollina V."/>
            <person name="Clarke W.E."/>
            <person name="Tuteja R."/>
            <person name="Spillane C."/>
            <person name="Robinson S.J."/>
            <person name="Links M.G."/>
            <person name="Clarke C."/>
            <person name="Higgins E.E."/>
            <person name="Huebert T."/>
            <person name="Sharpe A.G."/>
            <person name="Parkin I.A."/>
        </authorList>
    </citation>
    <scope>NUCLEOTIDE SEQUENCE [LARGE SCALE GENOMIC DNA]</scope>
    <source>
        <strain evidence="1">cv. DH55</strain>
    </source>
</reference>
<keyword evidence="1" id="KW-1185">Reference proteome</keyword>
<evidence type="ECO:0000313" key="2">
    <source>
        <dbReference type="RefSeq" id="XP_019088797.1"/>
    </source>
</evidence>
<gene>
    <name evidence="2" type="primary">LOC104724322</name>
</gene>
<dbReference type="Proteomes" id="UP000694864">
    <property type="component" value="Chromosome 11"/>
</dbReference>
<dbReference type="GeneID" id="104724322"/>